<dbReference type="PANTHER" id="PTHR42695:SF5">
    <property type="entry name" value="GLUTAMINE AMIDOTRANSFERASE YLR126C-RELATED"/>
    <property type="match status" value="1"/>
</dbReference>
<dbReference type="EMBL" id="CP003221">
    <property type="protein sequence ID" value="EGJ50629.1"/>
    <property type="molecule type" value="Genomic_DNA"/>
</dbReference>
<dbReference type="SUPFAM" id="SSF52317">
    <property type="entry name" value="Class I glutamine amidotransferase-like"/>
    <property type="match status" value="1"/>
</dbReference>
<evidence type="ECO:0000313" key="2">
    <source>
        <dbReference type="EMBL" id="EGJ50629.1"/>
    </source>
</evidence>
<dbReference type="GO" id="GO:0016740">
    <property type="term" value="F:transferase activity"/>
    <property type="evidence" value="ECO:0007669"/>
    <property type="project" value="UniProtKB-KW"/>
</dbReference>
<dbReference type="Proteomes" id="UP000007844">
    <property type="component" value="Chromosome"/>
</dbReference>
<dbReference type="PANTHER" id="PTHR42695">
    <property type="entry name" value="GLUTAMINE AMIDOTRANSFERASE YLR126C-RELATED"/>
    <property type="match status" value="1"/>
</dbReference>
<dbReference type="InterPro" id="IPR017926">
    <property type="entry name" value="GATASE"/>
</dbReference>
<feature type="domain" description="Glutamine amidotransferase" evidence="1">
    <location>
        <begin position="42"/>
        <end position="181"/>
    </location>
</feature>
<dbReference type="HOGENOM" id="CLU_054974_3_3_7"/>
<dbReference type="PROSITE" id="PS51273">
    <property type="entry name" value="GATASE_TYPE_1"/>
    <property type="match status" value="1"/>
</dbReference>
<protein>
    <submittedName>
        <fullName evidence="2">Glutamine amidotransferase class-I</fullName>
    </submittedName>
</protein>
<dbReference type="Gene3D" id="3.40.50.880">
    <property type="match status" value="1"/>
</dbReference>
<reference evidence="2 3" key="1">
    <citation type="journal article" date="2011" name="J. Bacteriol.">
        <title>Genome sequence of the mercury-methylating and pleomorphic Desulfovibrio africanus Strain Walvis Bay.</title>
        <authorList>
            <person name="Brown S.D."/>
            <person name="Wall J.D."/>
            <person name="Kucken A.M."/>
            <person name="Gilmour C.C."/>
            <person name="Podar M."/>
            <person name="Brandt C.C."/>
            <person name="Teshima H."/>
            <person name="Detter J.C."/>
            <person name="Han C.S."/>
            <person name="Land M.L."/>
            <person name="Lucas S."/>
            <person name="Han J."/>
            <person name="Pennacchio L."/>
            <person name="Nolan M."/>
            <person name="Pitluck S."/>
            <person name="Woyke T."/>
            <person name="Goodwin L."/>
            <person name="Palumbo A.V."/>
            <person name="Elias D.A."/>
        </authorList>
    </citation>
    <scope>NUCLEOTIDE SEQUENCE [LARGE SCALE GENOMIC DNA]</scope>
    <source>
        <strain evidence="2 3">Walvis Bay</strain>
    </source>
</reference>
<organism evidence="2 3">
    <name type="scientific">Desulfocurvibacter africanus subsp. africanus str. Walvis Bay</name>
    <dbReference type="NCBI Taxonomy" id="690850"/>
    <lineage>
        <taxon>Bacteria</taxon>
        <taxon>Pseudomonadati</taxon>
        <taxon>Thermodesulfobacteriota</taxon>
        <taxon>Desulfovibrionia</taxon>
        <taxon>Desulfovibrionales</taxon>
        <taxon>Desulfovibrionaceae</taxon>
        <taxon>Desulfocurvibacter</taxon>
    </lineage>
</organism>
<dbReference type="GO" id="GO:0005829">
    <property type="term" value="C:cytosol"/>
    <property type="evidence" value="ECO:0007669"/>
    <property type="project" value="TreeGrafter"/>
</dbReference>
<sequence>MRMHFLEHAPYGGGAYIEQWAVEKGFDISRTKLHEGEALPSSREYDALVLMGGPMSVNDDFKYPWLKAEKEHISKAVAQGRHVLGLCFGAQILAQALGAWVGRSPLPEVGWQTVQLTPYASCTRYLADFPPEFIALQWHYDAFELPRHAVLLAESGTCAQAFALGEQVLGLQFHLEATRTSLERLVADLGGALIPKATVQDAPTILNLADEHLPTLNRLCRSLCDRFFR</sequence>
<dbReference type="InterPro" id="IPR029062">
    <property type="entry name" value="Class_I_gatase-like"/>
</dbReference>
<dbReference type="eggNOG" id="COG0518">
    <property type="taxonomic scope" value="Bacteria"/>
</dbReference>
<keyword evidence="2" id="KW-0808">Transferase</keyword>
<proteinExistence type="predicted"/>
<evidence type="ECO:0000313" key="3">
    <source>
        <dbReference type="Proteomes" id="UP000007844"/>
    </source>
</evidence>
<dbReference type="CDD" id="cd01741">
    <property type="entry name" value="GATase1_1"/>
    <property type="match status" value="1"/>
</dbReference>
<dbReference type="InterPro" id="IPR044992">
    <property type="entry name" value="ChyE-like"/>
</dbReference>
<keyword evidence="3" id="KW-1185">Reference proteome</keyword>
<dbReference type="KEGG" id="daf:Desaf_2303"/>
<evidence type="ECO:0000259" key="1">
    <source>
        <dbReference type="Pfam" id="PF00117"/>
    </source>
</evidence>
<dbReference type="RefSeq" id="WP_014260338.1">
    <property type="nucleotide sequence ID" value="NC_016629.1"/>
</dbReference>
<name>F3YXD1_DESAF</name>
<dbReference type="Pfam" id="PF00117">
    <property type="entry name" value="GATase"/>
    <property type="match status" value="1"/>
</dbReference>
<dbReference type="FunFam" id="3.40.50.880:FF:000033">
    <property type="entry name" value="Glutamine amidotransferase class-I"/>
    <property type="match status" value="1"/>
</dbReference>
<dbReference type="STRING" id="690850.Desaf_2303"/>
<accession>F3YXD1</accession>
<gene>
    <name evidence="2" type="ORF">Desaf_2303</name>
</gene>
<dbReference type="AlphaFoldDB" id="F3YXD1"/>
<keyword evidence="2" id="KW-0315">Glutamine amidotransferase</keyword>